<dbReference type="EMBL" id="FNNH01000042">
    <property type="protein sequence ID" value="SDW95379.1"/>
    <property type="molecule type" value="Genomic_DNA"/>
</dbReference>
<dbReference type="AlphaFoldDB" id="A0A1H2XST0"/>
<proteinExistence type="predicted"/>
<evidence type="ECO:0000313" key="1">
    <source>
        <dbReference type="EMBL" id="SDW95379.1"/>
    </source>
</evidence>
<name>A0A1H2XST0_9PROT</name>
<evidence type="ECO:0000313" key="2">
    <source>
        <dbReference type="Proteomes" id="UP000183454"/>
    </source>
</evidence>
<protein>
    <submittedName>
        <fullName evidence="1">Uncharacterized protein</fullName>
    </submittedName>
</protein>
<dbReference type="Proteomes" id="UP000183454">
    <property type="component" value="Unassembled WGS sequence"/>
</dbReference>
<dbReference type="RefSeq" id="WP_074667690.1">
    <property type="nucleotide sequence ID" value="NZ_FNNH01000042.1"/>
</dbReference>
<accession>A0A1H2XST0</accession>
<sequence>MSNTNQPAVGFVIINPLTGRPVKETPDGIALENKVFSTKEELEKFVDEHWKNPMFCAEIQE</sequence>
<reference evidence="1 2" key="1">
    <citation type="submission" date="2016-10" db="EMBL/GenBank/DDBJ databases">
        <authorList>
            <person name="de Groot N.N."/>
        </authorList>
    </citation>
    <scope>NUCLEOTIDE SEQUENCE [LARGE SCALE GENOMIC DNA]</scope>
    <source>
        <strain evidence="1 2">Nm110</strain>
    </source>
</reference>
<gene>
    <name evidence="1" type="ORF">SAMN05421882_10422</name>
</gene>
<organism evidence="1 2">
    <name type="scientific">Nitrosomonas communis</name>
    <dbReference type="NCBI Taxonomy" id="44574"/>
    <lineage>
        <taxon>Bacteria</taxon>
        <taxon>Pseudomonadati</taxon>
        <taxon>Pseudomonadota</taxon>
        <taxon>Betaproteobacteria</taxon>
        <taxon>Nitrosomonadales</taxon>
        <taxon>Nitrosomonadaceae</taxon>
        <taxon>Nitrosomonas</taxon>
    </lineage>
</organism>